<name>N6T4V6_DENPD</name>
<evidence type="ECO:0000313" key="1">
    <source>
        <dbReference type="EMBL" id="ENN75184.1"/>
    </source>
</evidence>
<feature type="non-terminal residue" evidence="1">
    <location>
        <position position="1"/>
    </location>
</feature>
<dbReference type="HOGENOM" id="CLU_3227365_0_0_1"/>
<dbReference type="EMBL" id="KB741018">
    <property type="protein sequence ID" value="ENN75184.1"/>
    <property type="molecule type" value="Genomic_DNA"/>
</dbReference>
<accession>N6T4V6</accession>
<proteinExistence type="predicted"/>
<reference evidence="1" key="1">
    <citation type="journal article" date="2013" name="Genome Biol.">
        <title>Draft genome of the mountain pine beetle, Dendroctonus ponderosae Hopkins, a major forest pest.</title>
        <authorList>
            <person name="Keeling C.I."/>
            <person name="Yuen M.M."/>
            <person name="Liao N.Y."/>
            <person name="Docking T.R."/>
            <person name="Chan S.K."/>
            <person name="Taylor G.A."/>
            <person name="Palmquist D.L."/>
            <person name="Jackman S.D."/>
            <person name="Nguyen A."/>
            <person name="Li M."/>
            <person name="Henderson H."/>
            <person name="Janes J.K."/>
            <person name="Zhao Y."/>
            <person name="Pandoh P."/>
            <person name="Moore R."/>
            <person name="Sperling F.A."/>
            <person name="Huber D.P."/>
            <person name="Birol I."/>
            <person name="Jones S.J."/>
            <person name="Bohlmann J."/>
        </authorList>
    </citation>
    <scope>NUCLEOTIDE SEQUENCE</scope>
</reference>
<dbReference type="AlphaFoldDB" id="N6T4V6"/>
<sequence length="44" mass="4917">AETLELSAATNAPAFSDKITRNLADWLVVEQVVEAVKFRSQIQR</sequence>
<organism evidence="1">
    <name type="scientific">Dendroctonus ponderosae</name>
    <name type="common">Mountain pine beetle</name>
    <dbReference type="NCBI Taxonomy" id="77166"/>
    <lineage>
        <taxon>Eukaryota</taxon>
        <taxon>Metazoa</taxon>
        <taxon>Ecdysozoa</taxon>
        <taxon>Arthropoda</taxon>
        <taxon>Hexapoda</taxon>
        <taxon>Insecta</taxon>
        <taxon>Pterygota</taxon>
        <taxon>Neoptera</taxon>
        <taxon>Endopterygota</taxon>
        <taxon>Coleoptera</taxon>
        <taxon>Polyphaga</taxon>
        <taxon>Cucujiformia</taxon>
        <taxon>Curculionidae</taxon>
        <taxon>Scolytinae</taxon>
        <taxon>Dendroctonus</taxon>
    </lineage>
</organism>
<protein>
    <submittedName>
        <fullName evidence="1">Uncharacterized protein</fullName>
    </submittedName>
</protein>
<gene>
    <name evidence="1" type="ORF">YQE_08196</name>
</gene>